<feature type="transmembrane region" description="Helical" evidence="1">
    <location>
        <begin position="47"/>
        <end position="70"/>
    </location>
</feature>
<reference evidence="2" key="1">
    <citation type="submission" date="2024-05" db="EMBL/GenBank/DDBJ databases">
        <title>Planctomycetes of the genus Singulisphaera possess chitinolytic capabilities.</title>
        <authorList>
            <person name="Ivanova A."/>
        </authorList>
    </citation>
    <scope>NUCLEOTIDE SEQUENCE</scope>
    <source>
        <strain evidence="2">Ch08T</strain>
    </source>
</reference>
<feature type="transmembrane region" description="Helical" evidence="1">
    <location>
        <begin position="82"/>
        <end position="100"/>
    </location>
</feature>
<feature type="transmembrane region" description="Helical" evidence="1">
    <location>
        <begin position="7"/>
        <end position="27"/>
    </location>
</feature>
<dbReference type="AlphaFoldDB" id="A0AAU7CCF1"/>
<accession>A0AAU7CCF1</accession>
<feature type="transmembrane region" description="Helical" evidence="1">
    <location>
        <begin position="166"/>
        <end position="188"/>
    </location>
</feature>
<proteinExistence type="predicted"/>
<dbReference type="EMBL" id="CP155447">
    <property type="protein sequence ID" value="XBH02386.1"/>
    <property type="molecule type" value="Genomic_DNA"/>
</dbReference>
<evidence type="ECO:0000313" key="2">
    <source>
        <dbReference type="EMBL" id="XBH02386.1"/>
    </source>
</evidence>
<dbReference type="RefSeq" id="WP_406695128.1">
    <property type="nucleotide sequence ID" value="NZ_CP155447.1"/>
</dbReference>
<feature type="transmembrane region" description="Helical" evidence="1">
    <location>
        <begin position="200"/>
        <end position="217"/>
    </location>
</feature>
<keyword evidence="1" id="KW-0472">Membrane</keyword>
<keyword evidence="1" id="KW-0812">Transmembrane</keyword>
<protein>
    <submittedName>
        <fullName evidence="2">Uncharacterized protein</fullName>
    </submittedName>
</protein>
<organism evidence="2">
    <name type="scientific">Singulisphaera sp. Ch08</name>
    <dbReference type="NCBI Taxonomy" id="3120278"/>
    <lineage>
        <taxon>Bacteria</taxon>
        <taxon>Pseudomonadati</taxon>
        <taxon>Planctomycetota</taxon>
        <taxon>Planctomycetia</taxon>
        <taxon>Isosphaerales</taxon>
        <taxon>Isosphaeraceae</taxon>
        <taxon>Singulisphaera</taxon>
    </lineage>
</organism>
<keyword evidence="1" id="KW-1133">Transmembrane helix</keyword>
<sequence>MERKTRRFGLGDMMILIAALGTGMYGARGLWRMQVEKPGAYWTPITPSWLMAAAMAASIATPLTISCLAFRLRRPRPPRRRLWLQPGTAAMLACMLLFVVKGVEVAGAFAKRNVNVIAGRAARIRVSETTYLLHISPSPPLLWGGSDPTSNGVIWSFDAGCWGVQMAAFAAPCGYSVVAIWLLLVLSGRWRPEKSWIDRLGRVLGVIWIACAVAVSVPL</sequence>
<gene>
    <name evidence="2" type="ORF">V5E97_29235</name>
</gene>
<name>A0AAU7CCF1_9BACT</name>
<evidence type="ECO:0000256" key="1">
    <source>
        <dbReference type="SAM" id="Phobius"/>
    </source>
</evidence>